<dbReference type="Proteomes" id="UP001060085">
    <property type="component" value="Linkage Group LG08"/>
</dbReference>
<comment type="caution">
    <text evidence="1">The sequence shown here is derived from an EMBL/GenBank/DDBJ whole genome shotgun (WGS) entry which is preliminary data.</text>
</comment>
<organism evidence="1 2">
    <name type="scientific">Catharanthus roseus</name>
    <name type="common">Madagascar periwinkle</name>
    <name type="synonym">Vinca rosea</name>
    <dbReference type="NCBI Taxonomy" id="4058"/>
    <lineage>
        <taxon>Eukaryota</taxon>
        <taxon>Viridiplantae</taxon>
        <taxon>Streptophyta</taxon>
        <taxon>Embryophyta</taxon>
        <taxon>Tracheophyta</taxon>
        <taxon>Spermatophyta</taxon>
        <taxon>Magnoliopsida</taxon>
        <taxon>eudicotyledons</taxon>
        <taxon>Gunneridae</taxon>
        <taxon>Pentapetalae</taxon>
        <taxon>asterids</taxon>
        <taxon>lamiids</taxon>
        <taxon>Gentianales</taxon>
        <taxon>Apocynaceae</taxon>
        <taxon>Rauvolfioideae</taxon>
        <taxon>Vinceae</taxon>
        <taxon>Catharanthinae</taxon>
        <taxon>Catharanthus</taxon>
    </lineage>
</organism>
<name>A0ACB9ZPY2_CATRO</name>
<sequence>MTDHQDTAAVAAAAAAATAAATAESSELQTQQQQNTPQNSNPFLNIFSNFLKLFNLVPPPPQQKKKNQADDPTKVSPVVVDEVETKSKPTVVSFPRHKDENLPSLKLEPEEIEERNTNPVVLWQVYAIGGFLVLRWAWIRWNERKTRKKPSDEEPPPPATD</sequence>
<dbReference type="EMBL" id="CM044708">
    <property type="protein sequence ID" value="KAI5648490.1"/>
    <property type="molecule type" value="Genomic_DNA"/>
</dbReference>
<evidence type="ECO:0000313" key="2">
    <source>
        <dbReference type="Proteomes" id="UP001060085"/>
    </source>
</evidence>
<keyword evidence="2" id="KW-1185">Reference proteome</keyword>
<accession>A0ACB9ZPY2</accession>
<proteinExistence type="predicted"/>
<evidence type="ECO:0000313" key="1">
    <source>
        <dbReference type="EMBL" id="KAI5648490.1"/>
    </source>
</evidence>
<reference evidence="2" key="1">
    <citation type="journal article" date="2023" name="Nat. Plants">
        <title>Single-cell RNA sequencing provides a high-resolution roadmap for understanding the multicellular compartmentation of specialized metabolism.</title>
        <authorList>
            <person name="Sun S."/>
            <person name="Shen X."/>
            <person name="Li Y."/>
            <person name="Li Y."/>
            <person name="Wang S."/>
            <person name="Li R."/>
            <person name="Zhang H."/>
            <person name="Shen G."/>
            <person name="Guo B."/>
            <person name="Wei J."/>
            <person name="Xu J."/>
            <person name="St-Pierre B."/>
            <person name="Chen S."/>
            <person name="Sun C."/>
        </authorList>
    </citation>
    <scope>NUCLEOTIDE SEQUENCE [LARGE SCALE GENOMIC DNA]</scope>
</reference>
<gene>
    <name evidence="1" type="ORF">M9H77_34495</name>
</gene>
<protein>
    <submittedName>
        <fullName evidence="1">Uncharacterized protein</fullName>
    </submittedName>
</protein>